<name>A0A9Q0YJF5_HOLLE</name>
<keyword evidence="3" id="KW-0812">Transmembrane</keyword>
<evidence type="ECO:0000313" key="4">
    <source>
        <dbReference type="EMBL" id="KAJ8023394.1"/>
    </source>
</evidence>
<comment type="caution">
    <text evidence="4">The sequence shown here is derived from an EMBL/GenBank/DDBJ whole genome shotgun (WGS) entry which is preliminary data.</text>
</comment>
<sequence length="273" mass="30273">MSLKLILYSAITIFFNGAVLRRYLKDELLLAGPYTLLVILPTITQPVCQLIFGGFCGITLFAIASYQIYKRLPQQFVNYDDKVVFISGCDSGFGHETAKRLDAKGVHVIAGCLLKGESGEQDLVKSCSDRLVTIQLDVTKEDSIQNAVKEVKEKLQGRELWALINNAGIAYAAEAEIMSVKFVRNMMEVNFMGVVRLTQAFLPMLRCSKGRVVSLCSLASDVAMPFCSAYCASKAALKSFMDVLRLEMLKWNVSVSTIHPSGYKTCKHSFLHT</sequence>
<dbReference type="Gene3D" id="3.40.50.720">
    <property type="entry name" value="NAD(P)-binding Rossmann-like Domain"/>
    <property type="match status" value="1"/>
</dbReference>
<dbReference type="GO" id="GO:0016491">
    <property type="term" value="F:oxidoreductase activity"/>
    <property type="evidence" value="ECO:0007669"/>
    <property type="project" value="UniProtKB-KW"/>
</dbReference>
<evidence type="ECO:0000256" key="3">
    <source>
        <dbReference type="SAM" id="Phobius"/>
    </source>
</evidence>
<dbReference type="InterPro" id="IPR002347">
    <property type="entry name" value="SDR_fam"/>
</dbReference>
<evidence type="ECO:0000256" key="2">
    <source>
        <dbReference type="RuleBase" id="RU000363"/>
    </source>
</evidence>
<dbReference type="PROSITE" id="PS00061">
    <property type="entry name" value="ADH_SHORT"/>
    <property type="match status" value="1"/>
</dbReference>
<feature type="transmembrane region" description="Helical" evidence="3">
    <location>
        <begin position="6"/>
        <end position="24"/>
    </location>
</feature>
<dbReference type="PANTHER" id="PTHR43313:SF50">
    <property type="entry name" value="GH26015P"/>
    <property type="match status" value="1"/>
</dbReference>
<accession>A0A9Q0YJF5</accession>
<dbReference type="PRINTS" id="PR00080">
    <property type="entry name" value="SDRFAMILY"/>
</dbReference>
<evidence type="ECO:0000256" key="1">
    <source>
        <dbReference type="ARBA" id="ARBA00023002"/>
    </source>
</evidence>
<gene>
    <name evidence="4" type="ORF">HOLleu_35827</name>
</gene>
<dbReference type="InterPro" id="IPR036291">
    <property type="entry name" value="NAD(P)-bd_dom_sf"/>
</dbReference>
<keyword evidence="1" id="KW-0560">Oxidoreductase</keyword>
<dbReference type="GO" id="GO:0008202">
    <property type="term" value="P:steroid metabolic process"/>
    <property type="evidence" value="ECO:0007669"/>
    <property type="project" value="TreeGrafter"/>
</dbReference>
<reference evidence="4" key="1">
    <citation type="submission" date="2021-10" db="EMBL/GenBank/DDBJ databases">
        <title>Tropical sea cucumber genome reveals ecological adaptation and Cuvierian tubules defense mechanism.</title>
        <authorList>
            <person name="Chen T."/>
        </authorList>
    </citation>
    <scope>NUCLEOTIDE SEQUENCE</scope>
    <source>
        <strain evidence="4">Nanhai2018</strain>
        <tissue evidence="4">Muscle</tissue>
    </source>
</reference>
<protein>
    <submittedName>
        <fullName evidence="4">Estradiol 17-beta-dehydrogenase 2</fullName>
    </submittedName>
</protein>
<keyword evidence="3" id="KW-1133">Transmembrane helix</keyword>
<evidence type="ECO:0000313" key="5">
    <source>
        <dbReference type="Proteomes" id="UP001152320"/>
    </source>
</evidence>
<proteinExistence type="inferred from homology"/>
<comment type="similarity">
    <text evidence="2">Belongs to the short-chain dehydrogenases/reductases (SDR) family.</text>
</comment>
<dbReference type="OrthoDB" id="9876299at2759"/>
<dbReference type="InterPro" id="IPR020904">
    <property type="entry name" value="Sc_DH/Rdtase_CS"/>
</dbReference>
<dbReference type="EMBL" id="JAIZAY010000019">
    <property type="protein sequence ID" value="KAJ8023394.1"/>
    <property type="molecule type" value="Genomic_DNA"/>
</dbReference>
<keyword evidence="5" id="KW-1185">Reference proteome</keyword>
<organism evidence="4 5">
    <name type="scientific">Holothuria leucospilota</name>
    <name type="common">Black long sea cucumber</name>
    <name type="synonym">Mertensiothuria leucospilota</name>
    <dbReference type="NCBI Taxonomy" id="206669"/>
    <lineage>
        <taxon>Eukaryota</taxon>
        <taxon>Metazoa</taxon>
        <taxon>Echinodermata</taxon>
        <taxon>Eleutherozoa</taxon>
        <taxon>Echinozoa</taxon>
        <taxon>Holothuroidea</taxon>
        <taxon>Aspidochirotacea</taxon>
        <taxon>Aspidochirotida</taxon>
        <taxon>Holothuriidae</taxon>
        <taxon>Holothuria</taxon>
    </lineage>
</organism>
<dbReference type="Proteomes" id="UP001152320">
    <property type="component" value="Chromosome 19"/>
</dbReference>
<dbReference type="AlphaFoldDB" id="A0A9Q0YJF5"/>
<keyword evidence="3" id="KW-0472">Membrane</keyword>
<dbReference type="PRINTS" id="PR00081">
    <property type="entry name" value="GDHRDH"/>
</dbReference>
<dbReference type="Pfam" id="PF00106">
    <property type="entry name" value="adh_short"/>
    <property type="match status" value="1"/>
</dbReference>
<dbReference type="PANTHER" id="PTHR43313">
    <property type="entry name" value="SHORT-CHAIN DEHYDROGENASE/REDUCTASE FAMILY 9C"/>
    <property type="match status" value="1"/>
</dbReference>
<feature type="transmembrane region" description="Helical" evidence="3">
    <location>
        <begin position="36"/>
        <end position="69"/>
    </location>
</feature>
<dbReference type="SUPFAM" id="SSF51735">
    <property type="entry name" value="NAD(P)-binding Rossmann-fold domains"/>
    <property type="match status" value="1"/>
</dbReference>